<dbReference type="Pfam" id="PF13585">
    <property type="entry name" value="CHU_C"/>
    <property type="match status" value="1"/>
</dbReference>
<dbReference type="AlphaFoldDB" id="A0A5B8UHV7"/>
<dbReference type="EMBL" id="CP042433">
    <property type="protein sequence ID" value="QEC56098.1"/>
    <property type="molecule type" value="Genomic_DNA"/>
</dbReference>
<dbReference type="Gene3D" id="2.60.40.10">
    <property type="entry name" value="Immunoglobulins"/>
    <property type="match status" value="6"/>
</dbReference>
<evidence type="ECO:0000313" key="1">
    <source>
        <dbReference type="EMBL" id="QEC56098.1"/>
    </source>
</evidence>
<sequence>MENTAIMFLVNRKEKPWPFSRPLLPRLVTFFGILLFIFFSLTTNAQCIQNNVITLSQAVCAGTVGYLQGSTPTVGGNGTISYQWEANPNNCTGNGGYSPIPGAIAKDYAVPSSADPNLCYRRIVTFGNCTDNSNGIRVDIPDRTTPSPPTATVVQPNCVLATGSINVTSPAPATGITYSVNGTTYQTSNNFTGLAPGAYSVTAKFPSGCVSPTLSVSLSTPIPTGSISPSAATICSGGTQVLTLSGGNTYQWYRNGVLIPSATSSTYNATQAGTYTATIINGVCAGPATNSAVITVVPLPSGTVSPAVASICAGNSVALTATGGGTYQWFRNGSLINDATAATYIASQQGSYSVIISNGVCSAPASDTAVVTVEALPAGTITPGSASICFGSSQVLSVSGGATYQWYKDNVSIGGATASTYNAIQGGAYTVDIISGTGCRGRASNTATVSILPLPTGSISPATATVCAGSSVTLTATGGANYQWYKDGVAINNAFSSTYTATQSGRYAADIFDVSGCKGKSSNESVVTVVTTPSGLISPANSTLCPGGSVTLTATGGNSYQWYKDGVLLVGVTAATYAAIQTGNYTVDIILGTCRGSSTNTAVVTQGTAPAGSITPASASLCSGNSVVLTATGGVSYQWYKDGVLITGATTAIYTATQTGTYSVILFNGGCSAPASNTVVVAPSTSITFSIASTNPSCASSTGTITVNTPTGGSGSGYTYSKDNGVSFQTANTFTGLSAGTYQIVVKDAGGCKSNPSSVVIASFTSTLQASAATTNITCTQASGSVSVTAGGGTSPYQYSLDGGTYQSGNSFSSLSLGAHKVTVKDAGGCTFEVNFNITQVASTLAATASVTNAFCGQPNGSVTVQATGGAPGYTYSLDNGSFQTANTFGNLTAGSHKITVKDNAGCVVDVAFTITQSATVPNLVITNPPKICPNATVNLQSPTITAGSDAGLQYSYWTDANTTTAVQSPGAVSVGTYYIKATNAGGCTSIKSVQVTAQTVFPGSITATRTLACITDSLPLTASGGRAYQWYRNDTLITGATSVSYQTKQSGIYSVYIDDGTCAVKASNTVKIEFKPCTPIADARALVPTAFTPNRNGVNDVLRPIFYNVTSLHYFKVYNRWGQQVFETATPGKGWDGNKDGVPQPAETYSWILEAVGKNGEIIKASGRSVLIR</sequence>
<protein>
    <submittedName>
        <fullName evidence="1">T9SS type B sorting domain-containing protein</fullName>
    </submittedName>
</protein>
<name>A0A5B8UHV7_9BACT</name>
<dbReference type="Pfam" id="PF13573">
    <property type="entry name" value="SprB"/>
    <property type="match status" value="2"/>
</dbReference>
<gene>
    <name evidence="1" type="ORF">FSB75_09395</name>
</gene>
<dbReference type="InterPro" id="IPR013783">
    <property type="entry name" value="Ig-like_fold"/>
</dbReference>
<dbReference type="OrthoDB" id="9765926at2"/>
<dbReference type="Proteomes" id="UP000321204">
    <property type="component" value="Chromosome"/>
</dbReference>
<dbReference type="NCBIfam" id="TIGR04131">
    <property type="entry name" value="Bac_Flav_CTERM"/>
    <property type="match status" value="1"/>
</dbReference>
<accession>A0A5B8UHV7</accession>
<keyword evidence="2" id="KW-1185">Reference proteome</keyword>
<reference evidence="1 2" key="1">
    <citation type="journal article" date="2015" name="Int. J. Syst. Evol. Microbiol.">
        <title>Flavisolibacter ginsenosidimutans sp. nov., with ginsenoside-converting activity isolated from soil used for cultivating ginseng.</title>
        <authorList>
            <person name="Zhao Y."/>
            <person name="Liu Q."/>
            <person name="Kang M.S."/>
            <person name="Jin F."/>
            <person name="Yu H."/>
            <person name="Im W.T."/>
        </authorList>
    </citation>
    <scope>NUCLEOTIDE SEQUENCE [LARGE SCALE GENOMIC DNA]</scope>
    <source>
        <strain evidence="1 2">Gsoil 636</strain>
    </source>
</reference>
<dbReference type="KEGG" id="fgg:FSB75_09395"/>
<organism evidence="1 2">
    <name type="scientific">Flavisolibacter ginsenosidimutans</name>
    <dbReference type="NCBI Taxonomy" id="661481"/>
    <lineage>
        <taxon>Bacteria</taxon>
        <taxon>Pseudomonadati</taxon>
        <taxon>Bacteroidota</taxon>
        <taxon>Chitinophagia</taxon>
        <taxon>Chitinophagales</taxon>
        <taxon>Chitinophagaceae</taxon>
        <taxon>Flavisolibacter</taxon>
    </lineage>
</organism>
<dbReference type="InterPro" id="IPR025667">
    <property type="entry name" value="SprB_repeat"/>
</dbReference>
<dbReference type="InterPro" id="IPR026341">
    <property type="entry name" value="T9SS_type_B"/>
</dbReference>
<evidence type="ECO:0000313" key="2">
    <source>
        <dbReference type="Proteomes" id="UP000321204"/>
    </source>
</evidence>
<proteinExistence type="predicted"/>